<sequence length="71" mass="7636">MNLPAGSGVAGRAGEASSRNTRDAPSQSPTPHLNKPLATPANDVPLLDAPFVHARQEWDWKGRDRKDVFGC</sequence>
<proteinExistence type="predicted"/>
<keyword evidence="3" id="KW-1185">Reference proteome</keyword>
<accession>A0A8K0JA25</accession>
<evidence type="ECO:0000313" key="2">
    <source>
        <dbReference type="EMBL" id="KAG5928148.1"/>
    </source>
</evidence>
<dbReference type="EMBL" id="SRPY01000134">
    <property type="protein sequence ID" value="KAG5928148.1"/>
    <property type="molecule type" value="Genomic_DNA"/>
</dbReference>
<dbReference type="Proteomes" id="UP000811619">
    <property type="component" value="Unassembled WGS sequence"/>
</dbReference>
<feature type="compositionally biased region" description="Polar residues" evidence="1">
    <location>
        <begin position="17"/>
        <end position="31"/>
    </location>
</feature>
<evidence type="ECO:0000313" key="3">
    <source>
        <dbReference type="Proteomes" id="UP000811619"/>
    </source>
</evidence>
<reference evidence="2" key="1">
    <citation type="journal article" date="2020" name="bioRxiv">
        <title>Whole genome comparisons of ergot fungi reveals the divergence and evolution of species within the genus Claviceps are the result of varying mechanisms driving genome evolution and host range expansion.</title>
        <authorList>
            <person name="Wyka S.A."/>
            <person name="Mondo S.J."/>
            <person name="Liu M."/>
            <person name="Dettman J."/>
            <person name="Nalam V."/>
            <person name="Broders K.D."/>
        </authorList>
    </citation>
    <scope>NUCLEOTIDE SEQUENCE</scope>
    <source>
        <strain evidence="2">CCC 489</strain>
    </source>
</reference>
<protein>
    <submittedName>
        <fullName evidence="2">Uncharacterized protein</fullName>
    </submittedName>
</protein>
<comment type="caution">
    <text evidence="2">The sequence shown here is derived from an EMBL/GenBank/DDBJ whole genome shotgun (WGS) entry which is preliminary data.</text>
</comment>
<gene>
    <name evidence="2" type="ORF">E4U42_001208</name>
</gene>
<organism evidence="2 3">
    <name type="scientific">Claviceps africana</name>
    <dbReference type="NCBI Taxonomy" id="83212"/>
    <lineage>
        <taxon>Eukaryota</taxon>
        <taxon>Fungi</taxon>
        <taxon>Dikarya</taxon>
        <taxon>Ascomycota</taxon>
        <taxon>Pezizomycotina</taxon>
        <taxon>Sordariomycetes</taxon>
        <taxon>Hypocreomycetidae</taxon>
        <taxon>Hypocreales</taxon>
        <taxon>Clavicipitaceae</taxon>
        <taxon>Claviceps</taxon>
    </lineage>
</organism>
<dbReference type="AlphaFoldDB" id="A0A8K0JA25"/>
<feature type="region of interest" description="Disordered" evidence="1">
    <location>
        <begin position="1"/>
        <end position="44"/>
    </location>
</feature>
<evidence type="ECO:0000256" key="1">
    <source>
        <dbReference type="SAM" id="MobiDB-lite"/>
    </source>
</evidence>
<name>A0A8K0JA25_9HYPO</name>